<dbReference type="KEGG" id="pbp:STSP1_01966"/>
<dbReference type="SUPFAM" id="SSF47781">
    <property type="entry name" value="RuvA domain 2-like"/>
    <property type="match status" value="1"/>
</dbReference>
<dbReference type="PANTHER" id="PTHR21180:SF9">
    <property type="entry name" value="TYPE II SECRETION SYSTEM PROTEIN K"/>
    <property type="match status" value="1"/>
</dbReference>
<protein>
    <submittedName>
        <fullName evidence="7">Putative DNA modification/repair radical SAM protein</fullName>
    </submittedName>
</protein>
<dbReference type="Gene3D" id="3.20.20.70">
    <property type="entry name" value="Aldolase class I"/>
    <property type="match status" value="1"/>
</dbReference>
<keyword evidence="5" id="KW-0411">Iron-sulfur</keyword>
<dbReference type="GO" id="GO:0051536">
    <property type="term" value="F:iron-sulfur cluster binding"/>
    <property type="evidence" value="ECO:0007669"/>
    <property type="project" value="UniProtKB-KW"/>
</dbReference>
<dbReference type="RefSeq" id="WP_085756190.1">
    <property type="nucleotide sequence ID" value="NZ_CP021023.1"/>
</dbReference>
<dbReference type="InterPro" id="IPR013785">
    <property type="entry name" value="Aldolase_TIM"/>
</dbReference>
<evidence type="ECO:0000313" key="7">
    <source>
        <dbReference type="EMBL" id="ARN57555.1"/>
    </source>
</evidence>
<evidence type="ECO:0000313" key="8">
    <source>
        <dbReference type="Proteomes" id="UP000193334"/>
    </source>
</evidence>
<evidence type="ECO:0000259" key="6">
    <source>
        <dbReference type="Pfam" id="PF04055"/>
    </source>
</evidence>
<dbReference type="GO" id="GO:0003824">
    <property type="term" value="F:catalytic activity"/>
    <property type="evidence" value="ECO:0007669"/>
    <property type="project" value="InterPro"/>
</dbReference>
<keyword evidence="8" id="KW-1185">Reference proteome</keyword>
<evidence type="ECO:0000256" key="1">
    <source>
        <dbReference type="ARBA" id="ARBA00001966"/>
    </source>
</evidence>
<dbReference type="EMBL" id="CP021023">
    <property type="protein sequence ID" value="ARN57555.1"/>
    <property type="molecule type" value="Genomic_DNA"/>
</dbReference>
<proteinExistence type="predicted"/>
<dbReference type="Gene3D" id="1.10.150.320">
    <property type="entry name" value="Photosystem II 12 kDa extrinsic protein"/>
    <property type="match status" value="1"/>
</dbReference>
<dbReference type="PANTHER" id="PTHR21180">
    <property type="entry name" value="ENDONUCLEASE/EXONUCLEASE/PHOSPHATASE FAMILY DOMAIN-CONTAINING PROTEIN 1"/>
    <property type="match status" value="1"/>
</dbReference>
<gene>
    <name evidence="7" type="ORF">STSP1_01966</name>
</gene>
<name>A0A1W6LP44_9BACT</name>
<dbReference type="InterPro" id="IPR051675">
    <property type="entry name" value="Endo/Exo/Phosphatase_dom_1"/>
</dbReference>
<dbReference type="Pfam" id="PF04055">
    <property type="entry name" value="Radical_SAM"/>
    <property type="match status" value="1"/>
</dbReference>
<evidence type="ECO:0000256" key="4">
    <source>
        <dbReference type="ARBA" id="ARBA00023004"/>
    </source>
</evidence>
<feature type="domain" description="Radical SAM core" evidence="6">
    <location>
        <begin position="64"/>
        <end position="234"/>
    </location>
</feature>
<dbReference type="InterPro" id="IPR007197">
    <property type="entry name" value="rSAM"/>
</dbReference>
<sequence length="386" mass="43260">MAAIIKKPDLEQKLSLLSRDAQYDLACACNVSGEQSRRPGSDGNWIYPATLPEGGRSLLFKTLLTNSCTNDCKYCPLRGVMGGQRFSLSPERISSVFMDYLRQGKVHGLFLSSGVQRSPDFAMQRLIDTAEILRKRHRYRGYIHLKIIPGASAAAIEKAVSLSSAVSLNIETAGEENFRRLSSRKDYLRDIVQPLKQINELTSAGGRYSRVKQTTQFIVGASEEKDSELLAYMQRLYDNMNMHRIYFSAYQKGLGSPDLPGESNPATANQLRLREHRLYQADYLFRIYGFKASEIPLLKDGSMPAEKDPKLAWANQHPESFPVDVNSAGKTELLRVPGIGPAAAKRIIQRRKQERLRALSDISKSPAVQSRACQYVTFSGRRASLF</sequence>
<reference evidence="8" key="1">
    <citation type="submission" date="2017-04" db="EMBL/GenBank/DDBJ databases">
        <title>Comparative genomics and description of representatives of a novel lineage of planctomycetes thriving in anoxic sediments.</title>
        <authorList>
            <person name="Spring S."/>
            <person name="Bunk B."/>
            <person name="Sproer C."/>
        </authorList>
    </citation>
    <scope>NUCLEOTIDE SEQUENCE [LARGE SCALE GENOMIC DNA]</scope>
    <source>
        <strain evidence="8">ST-PulAB-D4</strain>
    </source>
</reference>
<evidence type="ECO:0000256" key="3">
    <source>
        <dbReference type="ARBA" id="ARBA00022723"/>
    </source>
</evidence>
<comment type="cofactor">
    <cofactor evidence="1">
        <name>[4Fe-4S] cluster</name>
        <dbReference type="ChEBI" id="CHEBI:49883"/>
    </cofactor>
</comment>
<dbReference type="InterPro" id="IPR058240">
    <property type="entry name" value="rSAM_sf"/>
</dbReference>
<dbReference type="CDD" id="cd01335">
    <property type="entry name" value="Radical_SAM"/>
    <property type="match status" value="1"/>
</dbReference>
<dbReference type="GO" id="GO:0046872">
    <property type="term" value="F:metal ion binding"/>
    <property type="evidence" value="ECO:0007669"/>
    <property type="project" value="UniProtKB-KW"/>
</dbReference>
<keyword evidence="3" id="KW-0479">Metal-binding</keyword>
<organism evidence="7 8">
    <name type="scientific">Sedimentisphaera salicampi</name>
    <dbReference type="NCBI Taxonomy" id="1941349"/>
    <lineage>
        <taxon>Bacteria</taxon>
        <taxon>Pseudomonadati</taxon>
        <taxon>Planctomycetota</taxon>
        <taxon>Phycisphaerae</taxon>
        <taxon>Sedimentisphaerales</taxon>
        <taxon>Sedimentisphaeraceae</taxon>
        <taxon>Sedimentisphaera</taxon>
    </lineage>
</organism>
<evidence type="ECO:0000256" key="5">
    <source>
        <dbReference type="ARBA" id="ARBA00023014"/>
    </source>
</evidence>
<evidence type="ECO:0000256" key="2">
    <source>
        <dbReference type="ARBA" id="ARBA00022691"/>
    </source>
</evidence>
<dbReference type="InterPro" id="IPR010994">
    <property type="entry name" value="RuvA_2-like"/>
</dbReference>
<dbReference type="Proteomes" id="UP000193334">
    <property type="component" value="Chromosome"/>
</dbReference>
<keyword evidence="4" id="KW-0408">Iron</keyword>
<dbReference type="SFLD" id="SFLDS00029">
    <property type="entry name" value="Radical_SAM"/>
    <property type="match status" value="1"/>
</dbReference>
<dbReference type="SUPFAM" id="SSF102114">
    <property type="entry name" value="Radical SAM enzymes"/>
    <property type="match status" value="1"/>
</dbReference>
<keyword evidence="2" id="KW-0949">S-adenosyl-L-methionine</keyword>
<dbReference type="SFLD" id="SFLDG01102">
    <property type="entry name" value="Uncharacterised_Radical_SAM_Su"/>
    <property type="match status" value="1"/>
</dbReference>
<dbReference type="Pfam" id="PF12836">
    <property type="entry name" value="HHH_3"/>
    <property type="match status" value="1"/>
</dbReference>
<dbReference type="AlphaFoldDB" id="A0A1W6LP44"/>
<dbReference type="InterPro" id="IPR023874">
    <property type="entry name" value="DNA_rSAM_put"/>
</dbReference>
<accession>A0A1W6LP44</accession>